<comment type="catalytic activity">
    <reaction evidence="13">
        <text>N(6)-L-threonylcarbamoyladenosine(37) in tRNA + (sulfur carrier)-SH + AH2 + 2 S-adenosyl-L-methionine = 2-methylsulfanyl-N(6)-L-threonylcarbamoyladenosine(37) in tRNA + (sulfur carrier)-H + 5'-deoxyadenosine + L-methionine + A + S-adenosyl-L-homocysteine + 2 H(+)</text>
        <dbReference type="Rhea" id="RHEA:37075"/>
        <dbReference type="Rhea" id="RHEA-COMP:10163"/>
        <dbReference type="Rhea" id="RHEA-COMP:11092"/>
        <dbReference type="Rhea" id="RHEA-COMP:14737"/>
        <dbReference type="Rhea" id="RHEA-COMP:14739"/>
        <dbReference type="ChEBI" id="CHEBI:13193"/>
        <dbReference type="ChEBI" id="CHEBI:15378"/>
        <dbReference type="ChEBI" id="CHEBI:17319"/>
        <dbReference type="ChEBI" id="CHEBI:17499"/>
        <dbReference type="ChEBI" id="CHEBI:29917"/>
        <dbReference type="ChEBI" id="CHEBI:57844"/>
        <dbReference type="ChEBI" id="CHEBI:57856"/>
        <dbReference type="ChEBI" id="CHEBI:59789"/>
        <dbReference type="ChEBI" id="CHEBI:64428"/>
        <dbReference type="ChEBI" id="CHEBI:74418"/>
        <dbReference type="ChEBI" id="CHEBI:74420"/>
        <dbReference type="EC" id="2.8.4.5"/>
    </reaction>
</comment>
<dbReference type="Pfam" id="PF04055">
    <property type="entry name" value="Radical_SAM"/>
    <property type="match status" value="1"/>
</dbReference>
<evidence type="ECO:0000256" key="3">
    <source>
        <dbReference type="ARBA" id="ARBA00013273"/>
    </source>
</evidence>
<evidence type="ECO:0000256" key="12">
    <source>
        <dbReference type="ARBA" id="ARBA00031213"/>
    </source>
</evidence>
<evidence type="ECO:0000256" key="11">
    <source>
        <dbReference type="ARBA" id="ARBA00023014"/>
    </source>
</evidence>
<dbReference type="SFLD" id="SFLDG01061">
    <property type="entry name" value="methylthiotransferase"/>
    <property type="match status" value="1"/>
</dbReference>
<keyword evidence="8" id="KW-0819">tRNA processing</keyword>
<dbReference type="Gene3D" id="3.80.30.20">
    <property type="entry name" value="tm_1862 like domain"/>
    <property type="match status" value="1"/>
</dbReference>
<dbReference type="FunCoup" id="B2A1N3">
    <property type="interactions" value="164"/>
</dbReference>
<dbReference type="EC" id="2.8.4.5" evidence="3"/>
<dbReference type="InterPro" id="IPR005839">
    <property type="entry name" value="Methylthiotransferase"/>
</dbReference>
<accession>B2A1N3</accession>
<keyword evidence="19" id="KW-1185">Reference proteome</keyword>
<dbReference type="CDD" id="cd01335">
    <property type="entry name" value="Radical_SAM"/>
    <property type="match status" value="1"/>
</dbReference>
<keyword evidence="18" id="KW-0560">Oxidoreductase</keyword>
<dbReference type="PANTHER" id="PTHR11918:SF45">
    <property type="entry name" value="THREONYLCARBAMOYLADENOSINE TRNA METHYLTHIOTRANSFERASE"/>
    <property type="match status" value="1"/>
</dbReference>
<keyword evidence="9" id="KW-0479">Metal-binding</keyword>
<evidence type="ECO:0000256" key="5">
    <source>
        <dbReference type="ARBA" id="ARBA00022490"/>
    </source>
</evidence>
<evidence type="ECO:0000259" key="17">
    <source>
        <dbReference type="PROSITE" id="PS51918"/>
    </source>
</evidence>
<comment type="similarity">
    <text evidence="14">Belongs to the methylthiotransferase family. MtaB subfamily.</text>
</comment>
<evidence type="ECO:0000256" key="4">
    <source>
        <dbReference type="ARBA" id="ARBA00022485"/>
    </source>
</evidence>
<dbReference type="FunFam" id="3.80.30.20:FF:000001">
    <property type="entry name" value="tRNA-2-methylthio-N(6)-dimethylallyladenosine synthase 2"/>
    <property type="match status" value="1"/>
</dbReference>
<keyword evidence="11" id="KW-0411">Iron-sulfur</keyword>
<evidence type="ECO:0000256" key="10">
    <source>
        <dbReference type="ARBA" id="ARBA00023004"/>
    </source>
</evidence>
<keyword evidence="10" id="KW-0408">Iron</keyword>
<sequence>MSDVPRVKFITFGCKVNQYDSEALKELFQDRGFEISDWNPQELDNIDVAIINTCTVTHLADRKARQHIRKLKRRNPNCVIAVTGCYPQTDPQTVKALEGVDIVHGIEDRSGLVELVEQALSKENIWQGAIHLHDSRPKGEFENLKIKNFKKHDRTRHFLKIQEGCDQFCSYCIIPYARGHLRSRPPEDVISEIKQAVSNGFKEIVLTGINLGAYGRENSNLPNLATLLDKIIHLKGDYRIRLSSCEPQEITIGLLELVTNSEKICKHLHIPLQSGDNEILKAMNRDYSKEDYRKIVMAAREKSPSIAITTDIIVGFPGESANHFRNTKEFVKKIGFSDIHIFQYSPRKNTPAQEFSDQVHSKEKKARSQELIEISRDLSRVYHEQFIDKTVPVLVEKHEEDVASGVSDTYLKVTFNVESEINLYNKICQVQINSADEEMVYGELPE</sequence>
<dbReference type="InterPro" id="IPR007197">
    <property type="entry name" value="rSAM"/>
</dbReference>
<evidence type="ECO:0000313" key="19">
    <source>
        <dbReference type="Proteomes" id="UP000001683"/>
    </source>
</evidence>
<dbReference type="Proteomes" id="UP000001683">
    <property type="component" value="Chromosome"/>
</dbReference>
<organism evidence="18 19">
    <name type="scientific">Natranaerobius thermophilus (strain ATCC BAA-1301 / DSM 18059 / JW/NM-WN-LF)</name>
    <dbReference type="NCBI Taxonomy" id="457570"/>
    <lineage>
        <taxon>Bacteria</taxon>
        <taxon>Bacillati</taxon>
        <taxon>Bacillota</taxon>
        <taxon>Clostridia</taxon>
        <taxon>Natranaerobiales</taxon>
        <taxon>Natranaerobiaceae</taxon>
        <taxon>Natranaerobius</taxon>
    </lineage>
</organism>
<dbReference type="PROSITE" id="PS01278">
    <property type="entry name" value="MTTASE_RADICAL"/>
    <property type="match status" value="1"/>
</dbReference>
<evidence type="ECO:0000259" key="16">
    <source>
        <dbReference type="PROSITE" id="PS51449"/>
    </source>
</evidence>
<evidence type="ECO:0000256" key="9">
    <source>
        <dbReference type="ARBA" id="ARBA00022723"/>
    </source>
</evidence>
<dbReference type="GO" id="GO:0035598">
    <property type="term" value="F:tRNA (N(6)-L-threonylcarbamoyladenosine(37)-C(2))-methylthiotransferase activity"/>
    <property type="evidence" value="ECO:0007669"/>
    <property type="project" value="UniProtKB-EC"/>
</dbReference>
<dbReference type="InterPro" id="IPR013848">
    <property type="entry name" value="Methylthiotransferase_N"/>
</dbReference>
<reference evidence="18 19" key="1">
    <citation type="submission" date="2008-04" db="EMBL/GenBank/DDBJ databases">
        <title>Complete sequence of chromosome of Natranaerobius thermophilus JW/NM-WN-LF.</title>
        <authorList>
            <consortium name="US DOE Joint Genome Institute"/>
            <person name="Copeland A."/>
            <person name="Lucas S."/>
            <person name="Lapidus A."/>
            <person name="Glavina del Rio T."/>
            <person name="Dalin E."/>
            <person name="Tice H."/>
            <person name="Bruce D."/>
            <person name="Goodwin L."/>
            <person name="Pitluck S."/>
            <person name="Chertkov O."/>
            <person name="Brettin T."/>
            <person name="Detter J.C."/>
            <person name="Han C."/>
            <person name="Kuske C.R."/>
            <person name="Schmutz J."/>
            <person name="Larimer F."/>
            <person name="Land M."/>
            <person name="Hauser L."/>
            <person name="Kyrpides N."/>
            <person name="Lykidis A."/>
            <person name="Mesbah N.M."/>
            <person name="Wiegel J."/>
        </authorList>
    </citation>
    <scope>NUCLEOTIDE SEQUENCE [LARGE SCALE GENOMIC DNA]</scope>
    <source>
        <strain evidence="19">ATCC BAA-1301 / DSM 18059 / JW/NM-WN-LF</strain>
    </source>
</reference>
<dbReference type="PANTHER" id="PTHR11918">
    <property type="entry name" value="RADICAL SAM PROTEINS"/>
    <property type="match status" value="1"/>
</dbReference>
<dbReference type="PROSITE" id="PS51918">
    <property type="entry name" value="RADICAL_SAM"/>
    <property type="match status" value="1"/>
</dbReference>
<dbReference type="EMBL" id="CP001034">
    <property type="protein sequence ID" value="ACB84770.1"/>
    <property type="molecule type" value="Genomic_DNA"/>
</dbReference>
<dbReference type="InterPro" id="IPR006467">
    <property type="entry name" value="MiaB-like_bact"/>
</dbReference>
<gene>
    <name evidence="18" type="ordered locus">Nther_1187</name>
</gene>
<dbReference type="FunFam" id="3.40.50.12160:FF:000004">
    <property type="entry name" value="Threonylcarbamoyladenosine tRNA methylthiotransferase MtaB"/>
    <property type="match status" value="1"/>
</dbReference>
<dbReference type="NCBIfam" id="TIGR00089">
    <property type="entry name" value="MiaB/RimO family radical SAM methylthiotransferase"/>
    <property type="match status" value="1"/>
</dbReference>
<evidence type="ECO:0000313" key="18">
    <source>
        <dbReference type="EMBL" id="ACB84770.1"/>
    </source>
</evidence>
<keyword evidence="6" id="KW-0808">Transferase</keyword>
<dbReference type="PROSITE" id="PS51449">
    <property type="entry name" value="MTTASE_N"/>
    <property type="match status" value="1"/>
</dbReference>
<dbReference type="SFLD" id="SFLDG01082">
    <property type="entry name" value="B12-binding_domain_containing"/>
    <property type="match status" value="1"/>
</dbReference>
<dbReference type="SUPFAM" id="SSF102114">
    <property type="entry name" value="Radical SAM enzymes"/>
    <property type="match status" value="1"/>
</dbReference>
<keyword evidence="5" id="KW-0963">Cytoplasm</keyword>
<dbReference type="SFLD" id="SFLDS00029">
    <property type="entry name" value="Radical_SAM"/>
    <property type="match status" value="1"/>
</dbReference>
<dbReference type="InterPro" id="IPR058240">
    <property type="entry name" value="rSAM_sf"/>
</dbReference>
<feature type="domain" description="MTTase N-terminal" evidence="16">
    <location>
        <begin position="5"/>
        <end position="121"/>
    </location>
</feature>
<dbReference type="RefSeq" id="WP_012447645.1">
    <property type="nucleotide sequence ID" value="NC_010718.1"/>
</dbReference>
<evidence type="ECO:0000256" key="15">
    <source>
        <dbReference type="ARBA" id="ARBA00069898"/>
    </source>
</evidence>
<reference evidence="18 19" key="2">
    <citation type="journal article" date="2011" name="J. Bacteriol.">
        <title>Complete genome sequence of the anaerobic, halophilic alkalithermophile Natranaerobius thermophilus JW/NM-WN-LF.</title>
        <authorList>
            <person name="Zhao B."/>
            <person name="Mesbah N.M."/>
            <person name="Dalin E."/>
            <person name="Goodwin L."/>
            <person name="Nolan M."/>
            <person name="Pitluck S."/>
            <person name="Chertkov O."/>
            <person name="Brettin T.S."/>
            <person name="Han J."/>
            <person name="Larimer F.W."/>
            <person name="Land M.L."/>
            <person name="Hauser L."/>
            <person name="Kyrpides N."/>
            <person name="Wiegel J."/>
        </authorList>
    </citation>
    <scope>NUCLEOTIDE SEQUENCE [LARGE SCALE GENOMIC DNA]</scope>
    <source>
        <strain evidence="19">ATCC BAA-1301 / DSM 18059 / JW/NM-WN-LF</strain>
    </source>
</reference>
<dbReference type="GO" id="GO:0046872">
    <property type="term" value="F:metal ion binding"/>
    <property type="evidence" value="ECO:0007669"/>
    <property type="project" value="UniProtKB-KW"/>
</dbReference>
<dbReference type="GO" id="GO:0051539">
    <property type="term" value="F:4 iron, 4 sulfur cluster binding"/>
    <property type="evidence" value="ECO:0007669"/>
    <property type="project" value="UniProtKB-KW"/>
</dbReference>
<evidence type="ECO:0000256" key="8">
    <source>
        <dbReference type="ARBA" id="ARBA00022694"/>
    </source>
</evidence>
<dbReference type="OrthoDB" id="9805215at2"/>
<dbReference type="Gene3D" id="3.40.50.12160">
    <property type="entry name" value="Methylthiotransferase, N-terminal domain"/>
    <property type="match status" value="1"/>
</dbReference>
<evidence type="ECO:0000256" key="6">
    <source>
        <dbReference type="ARBA" id="ARBA00022679"/>
    </source>
</evidence>
<keyword evidence="4" id="KW-0004">4Fe-4S</keyword>
<evidence type="ECO:0000256" key="7">
    <source>
        <dbReference type="ARBA" id="ARBA00022691"/>
    </source>
</evidence>
<dbReference type="Pfam" id="PF00919">
    <property type="entry name" value="UPF0004"/>
    <property type="match status" value="1"/>
</dbReference>
<comment type="function">
    <text evidence="2">Catalyzes the methylthiolation of N6-threonylcarbamoyladenosine (t(6)A), leading to the formation of 2-methylthio-N6-threonylcarbamoyladenosine (ms(2)t(6)A) at position 37 in tRNAs that read codons beginning with adenine.</text>
</comment>
<dbReference type="eggNOG" id="COG0621">
    <property type="taxonomic scope" value="Bacteria"/>
</dbReference>
<dbReference type="GO" id="GO:0016491">
    <property type="term" value="F:oxidoreductase activity"/>
    <property type="evidence" value="ECO:0007669"/>
    <property type="project" value="UniProtKB-KW"/>
</dbReference>
<evidence type="ECO:0000256" key="1">
    <source>
        <dbReference type="ARBA" id="ARBA00001966"/>
    </source>
</evidence>
<dbReference type="HOGENOM" id="CLU_018697_2_0_9"/>
<feature type="domain" description="Radical SAM core" evidence="17">
    <location>
        <begin position="151"/>
        <end position="381"/>
    </location>
</feature>
<dbReference type="InterPro" id="IPR023404">
    <property type="entry name" value="rSAM_horseshoe"/>
</dbReference>
<dbReference type="SMART" id="SM00729">
    <property type="entry name" value="Elp3"/>
    <property type="match status" value="1"/>
</dbReference>
<evidence type="ECO:0000256" key="14">
    <source>
        <dbReference type="ARBA" id="ARBA00061574"/>
    </source>
</evidence>
<protein>
    <recommendedName>
        <fullName evidence="15">Threonylcarbamoyladenosine tRNA methylthiotransferase MtaB</fullName>
        <ecNumber evidence="3">2.8.4.5</ecNumber>
    </recommendedName>
    <alternativeName>
        <fullName evidence="12">tRNA-t(6)A37 methylthiotransferase</fullName>
    </alternativeName>
</protein>
<dbReference type="InterPro" id="IPR038135">
    <property type="entry name" value="Methylthiotransferase_N_sf"/>
</dbReference>
<dbReference type="InParanoid" id="B2A1N3"/>
<dbReference type="STRING" id="457570.Nther_1187"/>
<comment type="cofactor">
    <cofactor evidence="1">
        <name>[4Fe-4S] cluster</name>
        <dbReference type="ChEBI" id="CHEBI:49883"/>
    </cofactor>
</comment>
<proteinExistence type="inferred from homology"/>
<keyword evidence="7" id="KW-0949">S-adenosyl-L-methionine</keyword>
<dbReference type="NCBIfam" id="TIGR01579">
    <property type="entry name" value="MiaB-like-C"/>
    <property type="match status" value="1"/>
</dbReference>
<evidence type="ECO:0000256" key="13">
    <source>
        <dbReference type="ARBA" id="ARBA00051661"/>
    </source>
</evidence>
<dbReference type="InterPro" id="IPR020612">
    <property type="entry name" value="Methylthiotransferase_CS"/>
</dbReference>
<dbReference type="KEGG" id="nth:Nther_1187"/>
<dbReference type="AlphaFoldDB" id="B2A1N3"/>
<evidence type="ECO:0000256" key="2">
    <source>
        <dbReference type="ARBA" id="ARBA00002399"/>
    </source>
</evidence>
<name>B2A1N3_NATTJ</name>
<dbReference type="InterPro" id="IPR006638">
    <property type="entry name" value="Elp3/MiaA/NifB-like_rSAM"/>
</dbReference>